<reference evidence="1 2" key="1">
    <citation type="submission" date="2019-03" db="EMBL/GenBank/DDBJ databases">
        <title>Genomic Encyclopedia of Type Strains, Phase IV (KMG-V): Genome sequencing to study the core and pangenomes of soil and plant-associated prokaryotes.</title>
        <authorList>
            <person name="Whitman W."/>
        </authorList>
    </citation>
    <scope>NUCLEOTIDE SEQUENCE [LARGE SCALE GENOMIC DNA]</scope>
    <source>
        <strain evidence="1 2">Hc14</strain>
    </source>
</reference>
<dbReference type="AlphaFoldDB" id="A0A4R3Q148"/>
<name>A0A4R3Q148_RHISU</name>
<evidence type="ECO:0000313" key="2">
    <source>
        <dbReference type="Proteomes" id="UP000294576"/>
    </source>
</evidence>
<accession>A0A4R3Q148</accession>
<organism evidence="1 2">
    <name type="scientific">Rhizobium sullae</name>
    <name type="common">Rhizobium hedysari</name>
    <dbReference type="NCBI Taxonomy" id="50338"/>
    <lineage>
        <taxon>Bacteria</taxon>
        <taxon>Pseudomonadati</taxon>
        <taxon>Pseudomonadota</taxon>
        <taxon>Alphaproteobacteria</taxon>
        <taxon>Hyphomicrobiales</taxon>
        <taxon>Rhizobiaceae</taxon>
        <taxon>Rhizobium/Agrobacterium group</taxon>
        <taxon>Rhizobium</taxon>
    </lineage>
</organism>
<evidence type="ECO:0000313" key="1">
    <source>
        <dbReference type="EMBL" id="TCU09682.1"/>
    </source>
</evidence>
<protein>
    <submittedName>
        <fullName evidence="1">Uncharacterized protein</fullName>
    </submittedName>
</protein>
<comment type="caution">
    <text evidence="1">The sequence shown here is derived from an EMBL/GenBank/DDBJ whole genome shotgun (WGS) entry which is preliminary data.</text>
</comment>
<dbReference type="EMBL" id="SMBH01000024">
    <property type="protein sequence ID" value="TCU09682.1"/>
    <property type="molecule type" value="Genomic_DNA"/>
</dbReference>
<sequence>MRAVQGAEDAVDAVAGIAEHMLHAPFVETRDNKIANGDCQVIGNGGNNPGRWRLAGHAQVNLEWRIS</sequence>
<gene>
    <name evidence="1" type="ORF">EV132_12482</name>
</gene>
<dbReference type="Proteomes" id="UP000294576">
    <property type="component" value="Unassembled WGS sequence"/>
</dbReference>
<proteinExistence type="predicted"/>